<keyword evidence="4" id="KW-1185">Reference proteome</keyword>
<comment type="caution">
    <text evidence="3">The sequence shown here is derived from an EMBL/GenBank/DDBJ whole genome shotgun (WGS) entry which is preliminary data.</text>
</comment>
<dbReference type="SUPFAM" id="SSF103481">
    <property type="entry name" value="Multidrug resistance efflux transporter EmrE"/>
    <property type="match status" value="1"/>
</dbReference>
<feature type="transmembrane region" description="Helical" evidence="2">
    <location>
        <begin position="241"/>
        <end position="259"/>
    </location>
</feature>
<keyword evidence="2" id="KW-1133">Transmembrane helix</keyword>
<dbReference type="InterPro" id="IPR037185">
    <property type="entry name" value="EmrE-like"/>
</dbReference>
<evidence type="ECO:0000256" key="2">
    <source>
        <dbReference type="SAM" id="Phobius"/>
    </source>
</evidence>
<feature type="transmembrane region" description="Helical" evidence="2">
    <location>
        <begin position="90"/>
        <end position="110"/>
    </location>
</feature>
<accession>A0ABP9IFR8</accession>
<dbReference type="PANTHER" id="PTHR40761:SF1">
    <property type="entry name" value="CONSERVED INTEGRAL MEMBRANE ALANINE VALINE AND LEUCINE RICH PROTEIN-RELATED"/>
    <property type="match status" value="1"/>
</dbReference>
<evidence type="ECO:0000313" key="4">
    <source>
        <dbReference type="Proteomes" id="UP001500466"/>
    </source>
</evidence>
<feature type="transmembrane region" description="Helical" evidence="2">
    <location>
        <begin position="176"/>
        <end position="197"/>
    </location>
</feature>
<name>A0ABP9IFR8_9ACTN</name>
<feature type="region of interest" description="Disordered" evidence="1">
    <location>
        <begin position="1"/>
        <end position="33"/>
    </location>
</feature>
<feature type="transmembrane region" description="Helical" evidence="2">
    <location>
        <begin position="116"/>
        <end position="136"/>
    </location>
</feature>
<sequence>MTGAGPHRTAADNPTVDRRIPATPRTPGRVLPRLPAGSCEHRSVVCVIFAILTSLSNGTASVLQRRAAMTVGDDKALHVSLIGALLRRPAWLAGIFLVVLAAAFQAVALATGPISVVQPIFVIELPGTILLGAWVFRHPLGRGTWWAIAAVTGGLALGLAAAAPSGGTAGVPGWEWGPALVGTGGAILVLTAAGIRFPGEPRAALFGLAAAFGYALTAALLKDATAQRHGGIAHLATSWQVYATAAVGLGAVFLLQNALQAGSLVASQPMLTLGDALLSTVFGVVLFSEHIRLGWWLLPEIAALAAIAAGCAELARQLPRPATETDPRISSEIH</sequence>
<evidence type="ECO:0000313" key="3">
    <source>
        <dbReference type="EMBL" id="GAA4996109.1"/>
    </source>
</evidence>
<protein>
    <submittedName>
        <fullName evidence="3">DMT family transporter</fullName>
    </submittedName>
</protein>
<reference evidence="4" key="1">
    <citation type="journal article" date="2019" name="Int. J. Syst. Evol. Microbiol.">
        <title>The Global Catalogue of Microorganisms (GCM) 10K type strain sequencing project: providing services to taxonomists for standard genome sequencing and annotation.</title>
        <authorList>
            <consortium name="The Broad Institute Genomics Platform"/>
            <consortium name="The Broad Institute Genome Sequencing Center for Infectious Disease"/>
            <person name="Wu L."/>
            <person name="Ma J."/>
        </authorList>
    </citation>
    <scope>NUCLEOTIDE SEQUENCE [LARGE SCALE GENOMIC DNA]</scope>
    <source>
        <strain evidence="4">JCM 17986</strain>
    </source>
</reference>
<dbReference type="Gene3D" id="1.10.3730.20">
    <property type="match status" value="1"/>
</dbReference>
<dbReference type="EMBL" id="BAABHS010000059">
    <property type="protein sequence ID" value="GAA4996109.1"/>
    <property type="molecule type" value="Genomic_DNA"/>
</dbReference>
<gene>
    <name evidence="3" type="ORF">GCM10023205_81600</name>
</gene>
<dbReference type="Proteomes" id="UP001500466">
    <property type="component" value="Unassembled WGS sequence"/>
</dbReference>
<dbReference type="PANTHER" id="PTHR40761">
    <property type="entry name" value="CONSERVED INTEGRAL MEMBRANE ALANINE VALINE AND LEUCINE RICH PROTEIN-RELATED"/>
    <property type="match status" value="1"/>
</dbReference>
<feature type="transmembrane region" description="Helical" evidence="2">
    <location>
        <begin position="204"/>
        <end position="221"/>
    </location>
</feature>
<organism evidence="3 4">
    <name type="scientific">Yinghuangia aomiensis</name>
    <dbReference type="NCBI Taxonomy" id="676205"/>
    <lineage>
        <taxon>Bacteria</taxon>
        <taxon>Bacillati</taxon>
        <taxon>Actinomycetota</taxon>
        <taxon>Actinomycetes</taxon>
        <taxon>Kitasatosporales</taxon>
        <taxon>Streptomycetaceae</taxon>
        <taxon>Yinghuangia</taxon>
    </lineage>
</organism>
<keyword evidence="2" id="KW-0812">Transmembrane</keyword>
<evidence type="ECO:0000256" key="1">
    <source>
        <dbReference type="SAM" id="MobiDB-lite"/>
    </source>
</evidence>
<keyword evidence="2" id="KW-0472">Membrane</keyword>
<feature type="transmembrane region" description="Helical" evidence="2">
    <location>
        <begin position="143"/>
        <end position="164"/>
    </location>
</feature>
<dbReference type="NCBIfam" id="NF038012">
    <property type="entry name" value="DMT_1"/>
    <property type="match status" value="1"/>
</dbReference>
<proteinExistence type="predicted"/>